<comment type="caution">
    <text evidence="1">The sequence shown here is derived from an EMBL/GenBank/DDBJ whole genome shotgun (WGS) entry which is preliminary data.</text>
</comment>
<evidence type="ECO:0000313" key="1">
    <source>
        <dbReference type="EMBL" id="MFC5480015.1"/>
    </source>
</evidence>
<organism evidence="1 2">
    <name type="scientific">Massilia suwonensis</name>
    <dbReference type="NCBI Taxonomy" id="648895"/>
    <lineage>
        <taxon>Bacteria</taxon>
        <taxon>Pseudomonadati</taxon>
        <taxon>Pseudomonadota</taxon>
        <taxon>Betaproteobacteria</taxon>
        <taxon>Burkholderiales</taxon>
        <taxon>Oxalobacteraceae</taxon>
        <taxon>Telluria group</taxon>
        <taxon>Massilia</taxon>
    </lineage>
</organism>
<accession>A0ABW0MP53</accession>
<sequence>MMASMKPEEMHKSIDKAAEAAQPMVERVVSSAHAGVDKLSGLLSGASEQFSNRSAQMNDTYQQLADSGREYVRNKPGTAVAIALGAGYILAKLLGGSRRRDY</sequence>
<keyword evidence="2" id="KW-1185">Reference proteome</keyword>
<dbReference type="Proteomes" id="UP001596101">
    <property type="component" value="Unassembled WGS sequence"/>
</dbReference>
<proteinExistence type="predicted"/>
<name>A0ABW0MP53_9BURK</name>
<evidence type="ECO:0000313" key="2">
    <source>
        <dbReference type="Proteomes" id="UP001596101"/>
    </source>
</evidence>
<reference evidence="2" key="1">
    <citation type="journal article" date="2019" name="Int. J. Syst. Evol. Microbiol.">
        <title>The Global Catalogue of Microorganisms (GCM) 10K type strain sequencing project: providing services to taxonomists for standard genome sequencing and annotation.</title>
        <authorList>
            <consortium name="The Broad Institute Genomics Platform"/>
            <consortium name="The Broad Institute Genome Sequencing Center for Infectious Disease"/>
            <person name="Wu L."/>
            <person name="Ma J."/>
        </authorList>
    </citation>
    <scope>NUCLEOTIDE SEQUENCE [LARGE SCALE GENOMIC DNA]</scope>
    <source>
        <strain evidence="2">CCUG 43111</strain>
    </source>
</reference>
<protein>
    <submittedName>
        <fullName evidence="1">YqjD family protein</fullName>
    </submittedName>
</protein>
<dbReference type="RefSeq" id="WP_379758570.1">
    <property type="nucleotide sequence ID" value="NZ_JBHSMR010000013.1"/>
</dbReference>
<dbReference type="EMBL" id="JBHSMR010000013">
    <property type="protein sequence ID" value="MFC5480015.1"/>
    <property type="molecule type" value="Genomic_DNA"/>
</dbReference>
<gene>
    <name evidence="1" type="ORF">ACFPQ5_17590</name>
</gene>